<protein>
    <submittedName>
        <fullName evidence="2">Uncharacterized protein</fullName>
    </submittedName>
</protein>
<dbReference type="EMBL" id="BAAAQG010000033">
    <property type="protein sequence ID" value="GAA1722186.1"/>
    <property type="molecule type" value="Genomic_DNA"/>
</dbReference>
<evidence type="ECO:0000256" key="1">
    <source>
        <dbReference type="SAM" id="MobiDB-lite"/>
    </source>
</evidence>
<gene>
    <name evidence="2" type="ORF">GCM10009831_35300</name>
</gene>
<feature type="region of interest" description="Disordered" evidence="1">
    <location>
        <begin position="27"/>
        <end position="64"/>
    </location>
</feature>
<comment type="caution">
    <text evidence="2">The sequence shown here is derived from an EMBL/GenBank/DDBJ whole genome shotgun (WGS) entry which is preliminary data.</text>
</comment>
<sequence length="129" mass="13889">MSRLEVTDQFDAAAHTEHLRAVVEAEEFAGGPMTRTPGVGPTLDDLFGPRPKPQPAGGDGPKPTIWVVKQTSGGNLRVLAEWHITYARPEGSELRFHNGDDKHPVATVRAGSWHSCVAESALEPKAGEE</sequence>
<reference evidence="3" key="1">
    <citation type="journal article" date="2019" name="Int. J. Syst. Evol. Microbiol.">
        <title>The Global Catalogue of Microorganisms (GCM) 10K type strain sequencing project: providing services to taxonomists for standard genome sequencing and annotation.</title>
        <authorList>
            <consortium name="The Broad Institute Genomics Platform"/>
            <consortium name="The Broad Institute Genome Sequencing Center for Infectious Disease"/>
            <person name="Wu L."/>
            <person name="Ma J."/>
        </authorList>
    </citation>
    <scope>NUCLEOTIDE SEQUENCE [LARGE SCALE GENOMIC DNA]</scope>
    <source>
        <strain evidence="3">JCM 16002</strain>
    </source>
</reference>
<dbReference type="RefSeq" id="WP_182657777.1">
    <property type="nucleotide sequence ID" value="NZ_BAAAQG010000033.1"/>
</dbReference>
<keyword evidence="3" id="KW-1185">Reference proteome</keyword>
<dbReference type="Proteomes" id="UP001500383">
    <property type="component" value="Unassembled WGS sequence"/>
</dbReference>
<name>A0ABP4VFC4_9ACTN</name>
<evidence type="ECO:0000313" key="3">
    <source>
        <dbReference type="Proteomes" id="UP001500383"/>
    </source>
</evidence>
<accession>A0ABP4VFC4</accession>
<proteinExistence type="predicted"/>
<evidence type="ECO:0000313" key="2">
    <source>
        <dbReference type="EMBL" id="GAA1722186.1"/>
    </source>
</evidence>
<organism evidence="2 3">
    <name type="scientific">Dietzia cercidiphylli</name>
    <dbReference type="NCBI Taxonomy" id="498199"/>
    <lineage>
        <taxon>Bacteria</taxon>
        <taxon>Bacillati</taxon>
        <taxon>Actinomycetota</taxon>
        <taxon>Actinomycetes</taxon>
        <taxon>Mycobacteriales</taxon>
        <taxon>Dietziaceae</taxon>
        <taxon>Dietzia</taxon>
    </lineage>
</organism>